<dbReference type="eggNOG" id="COG3791">
    <property type="taxonomic scope" value="Bacteria"/>
</dbReference>
<feature type="domain" description="CENP-V/GFA" evidence="5">
    <location>
        <begin position="16"/>
        <end position="119"/>
    </location>
</feature>
<keyword evidence="4" id="KW-0456">Lyase</keyword>
<dbReference type="InterPro" id="IPR011057">
    <property type="entry name" value="Mss4-like_sf"/>
</dbReference>
<evidence type="ECO:0000256" key="3">
    <source>
        <dbReference type="ARBA" id="ARBA00022833"/>
    </source>
</evidence>
<evidence type="ECO:0000256" key="4">
    <source>
        <dbReference type="ARBA" id="ARBA00023239"/>
    </source>
</evidence>
<accession>A0A062VF45</accession>
<dbReference type="InterPro" id="IPR006913">
    <property type="entry name" value="CENP-V/GFA"/>
</dbReference>
<keyword evidence="3" id="KW-0862">Zinc</keyword>
<dbReference type="EMBL" id="ARYM01000013">
    <property type="protein sequence ID" value="KCZ98094.1"/>
    <property type="molecule type" value="Genomic_DNA"/>
</dbReference>
<sequence>MKRMDVLRPPLPSLPLEGGCHCGRARYRVRARPMAVNACHCGDCQRLAGAPFGVYLHVAKAGFEVTSGQLDLFRRTGGSGNQISIYRCRHCGTRLWHGPDVAPDLIILCAGTLDAAGWAIPTSHIFVEEAWPDAVAATDALVVEAFTTTRAALWDHFTAIYGPG</sequence>
<keyword evidence="7" id="KW-1185">Reference proteome</keyword>
<evidence type="ECO:0000256" key="2">
    <source>
        <dbReference type="ARBA" id="ARBA00022723"/>
    </source>
</evidence>
<dbReference type="PANTHER" id="PTHR33337:SF40">
    <property type="entry name" value="CENP-V_GFA DOMAIN-CONTAINING PROTEIN-RELATED"/>
    <property type="match status" value="1"/>
</dbReference>
<evidence type="ECO:0000313" key="7">
    <source>
        <dbReference type="Proteomes" id="UP000027100"/>
    </source>
</evidence>
<keyword evidence="2" id="KW-0479">Metal-binding</keyword>
<dbReference type="GO" id="GO:0016846">
    <property type="term" value="F:carbon-sulfur lyase activity"/>
    <property type="evidence" value="ECO:0007669"/>
    <property type="project" value="InterPro"/>
</dbReference>
<dbReference type="SUPFAM" id="SSF51316">
    <property type="entry name" value="Mss4-like"/>
    <property type="match status" value="1"/>
</dbReference>
<proteinExistence type="inferred from homology"/>
<dbReference type="STRING" id="1280954.HPO_12288"/>
<dbReference type="AlphaFoldDB" id="A0A062VF45"/>
<evidence type="ECO:0000259" key="5">
    <source>
        <dbReference type="PROSITE" id="PS51891"/>
    </source>
</evidence>
<dbReference type="PROSITE" id="PS51891">
    <property type="entry name" value="CENP_V_GFA"/>
    <property type="match status" value="1"/>
</dbReference>
<reference evidence="6 7" key="1">
    <citation type="journal article" date="2014" name="Antonie Van Leeuwenhoek">
        <title>Hyphomonas beringensis sp. nov. and Hyphomonas chukchiensis sp. nov., isolated from surface seawater of the Bering Sea and Chukchi Sea.</title>
        <authorList>
            <person name="Li C."/>
            <person name="Lai Q."/>
            <person name="Li G."/>
            <person name="Dong C."/>
            <person name="Wang J."/>
            <person name="Liao Y."/>
            <person name="Shao Z."/>
        </authorList>
    </citation>
    <scope>NUCLEOTIDE SEQUENCE [LARGE SCALE GENOMIC DNA]</scope>
    <source>
        <strain evidence="6 7">PS728</strain>
    </source>
</reference>
<name>A0A062VF45_9PROT</name>
<dbReference type="OrthoDB" id="9807246at2"/>
<dbReference type="PANTHER" id="PTHR33337">
    <property type="entry name" value="GFA DOMAIN-CONTAINING PROTEIN"/>
    <property type="match status" value="1"/>
</dbReference>
<dbReference type="Gene3D" id="3.90.1590.10">
    <property type="entry name" value="glutathione-dependent formaldehyde- activating enzyme (gfa)"/>
    <property type="match status" value="1"/>
</dbReference>
<comment type="caution">
    <text evidence="6">The sequence shown here is derived from an EMBL/GenBank/DDBJ whole genome shotgun (WGS) entry which is preliminary data.</text>
</comment>
<dbReference type="PATRIC" id="fig|1280954.3.peg.2487"/>
<dbReference type="Pfam" id="PF04828">
    <property type="entry name" value="GFA"/>
    <property type="match status" value="1"/>
</dbReference>
<gene>
    <name evidence="6" type="ORF">HPO_12288</name>
</gene>
<evidence type="ECO:0000256" key="1">
    <source>
        <dbReference type="ARBA" id="ARBA00005495"/>
    </source>
</evidence>
<dbReference type="Proteomes" id="UP000027100">
    <property type="component" value="Unassembled WGS sequence"/>
</dbReference>
<evidence type="ECO:0000313" key="6">
    <source>
        <dbReference type="EMBL" id="KCZ98094.1"/>
    </source>
</evidence>
<comment type="similarity">
    <text evidence="1">Belongs to the Gfa family.</text>
</comment>
<organism evidence="6 7">
    <name type="scientific">Hyphomonas polymorpha PS728</name>
    <dbReference type="NCBI Taxonomy" id="1280954"/>
    <lineage>
        <taxon>Bacteria</taxon>
        <taxon>Pseudomonadati</taxon>
        <taxon>Pseudomonadota</taxon>
        <taxon>Alphaproteobacteria</taxon>
        <taxon>Hyphomonadales</taxon>
        <taxon>Hyphomonadaceae</taxon>
        <taxon>Hyphomonas</taxon>
    </lineage>
</organism>
<dbReference type="GO" id="GO:0046872">
    <property type="term" value="F:metal ion binding"/>
    <property type="evidence" value="ECO:0007669"/>
    <property type="project" value="UniProtKB-KW"/>
</dbReference>
<protein>
    <submittedName>
        <fullName evidence="6">Glutathione-dependent formaldehyde-activating protein</fullName>
    </submittedName>
</protein>
<dbReference type="RefSeq" id="WP_084324301.1">
    <property type="nucleotide sequence ID" value="NZ_ARYM01000013.1"/>
</dbReference>